<dbReference type="SUPFAM" id="SSF53098">
    <property type="entry name" value="Ribonuclease H-like"/>
    <property type="match status" value="1"/>
</dbReference>
<feature type="compositionally biased region" description="Acidic residues" evidence="1">
    <location>
        <begin position="519"/>
        <end position="539"/>
    </location>
</feature>
<dbReference type="InterPro" id="IPR036397">
    <property type="entry name" value="RNaseH_sf"/>
</dbReference>
<proteinExistence type="predicted"/>
<name>A0ABN9PSL0_9DINO</name>
<gene>
    <name evidence="2" type="ORF">PCOR1329_LOCUS5489</name>
</gene>
<feature type="region of interest" description="Disordered" evidence="1">
    <location>
        <begin position="428"/>
        <end position="572"/>
    </location>
</feature>
<feature type="compositionally biased region" description="Low complexity" evidence="1">
    <location>
        <begin position="540"/>
        <end position="571"/>
    </location>
</feature>
<feature type="compositionally biased region" description="Low complexity" evidence="1">
    <location>
        <begin position="481"/>
        <end position="494"/>
    </location>
</feature>
<dbReference type="Gene3D" id="3.30.420.10">
    <property type="entry name" value="Ribonuclease H-like superfamily/Ribonuclease H"/>
    <property type="match status" value="1"/>
</dbReference>
<dbReference type="EMBL" id="CAUYUJ010001447">
    <property type="protein sequence ID" value="CAK0795999.1"/>
    <property type="molecule type" value="Genomic_DNA"/>
</dbReference>
<evidence type="ECO:0000313" key="3">
    <source>
        <dbReference type="Proteomes" id="UP001189429"/>
    </source>
</evidence>
<evidence type="ECO:0000313" key="2">
    <source>
        <dbReference type="EMBL" id="CAK0795999.1"/>
    </source>
</evidence>
<feature type="region of interest" description="Disordered" evidence="1">
    <location>
        <begin position="616"/>
        <end position="635"/>
    </location>
</feature>
<evidence type="ECO:0008006" key="4">
    <source>
        <dbReference type="Google" id="ProtNLM"/>
    </source>
</evidence>
<organism evidence="2 3">
    <name type="scientific">Prorocentrum cordatum</name>
    <dbReference type="NCBI Taxonomy" id="2364126"/>
    <lineage>
        <taxon>Eukaryota</taxon>
        <taxon>Sar</taxon>
        <taxon>Alveolata</taxon>
        <taxon>Dinophyceae</taxon>
        <taxon>Prorocentrales</taxon>
        <taxon>Prorocentraceae</taxon>
        <taxon>Prorocentrum</taxon>
    </lineage>
</organism>
<keyword evidence="3" id="KW-1185">Reference proteome</keyword>
<accession>A0ABN9PSL0</accession>
<evidence type="ECO:0000256" key="1">
    <source>
        <dbReference type="SAM" id="MobiDB-lite"/>
    </source>
</evidence>
<comment type="caution">
    <text evidence="2">The sequence shown here is derived from an EMBL/GenBank/DDBJ whole genome shotgun (WGS) entry which is preliminary data.</text>
</comment>
<dbReference type="Proteomes" id="UP001189429">
    <property type="component" value="Unassembled WGS sequence"/>
</dbReference>
<reference evidence="2" key="1">
    <citation type="submission" date="2023-10" db="EMBL/GenBank/DDBJ databases">
        <authorList>
            <person name="Chen Y."/>
            <person name="Shah S."/>
            <person name="Dougan E. K."/>
            <person name="Thang M."/>
            <person name="Chan C."/>
        </authorList>
    </citation>
    <scope>NUCLEOTIDE SEQUENCE [LARGE SCALE GENOMIC DNA]</scope>
</reference>
<sequence>MPRNYEDNDEDRPAATHVVAHEIYKASLPNDSTGFIEGTDHIGFYGTVDGEQSVPAAEHAGLFWALALTRGPLLIITDCQMVMNGWTLKYYEQPQGAQRPWWERIKLLLSRRSGGVYGVRVQKCLPHLDGESVKQAGQEFHTSMGNEMANTLAQRGAEEAMAEIRQEVKVLVEVETTLMRAQRRAAAIIHEVCKDADPTKLERPKQMPKKIAKERRYQIEKESGHRMRKKKGQWVCQECWLTPGKYSVVDWMKANVCIGRQYETHRADHGHAVRVPNNELIEIKDKVIHDSHSIAVAHGQFWCWNCAAVASHNDYGHGRVNLLATECRNKITQSGTTDYHQWLARIGQMGRSRLTAGGYHELQLGDDLVVDLMARGYGPAEILWPGVPVGWTPALLTGRLGVPHAVSGGPAAWGVCGGRMALGFGSLSGGSAAPRRGPAAPPPPEPASGSRGPAARRQPPPRGGGARAARAAAAPPRPGRGRPQPRAAAAAHAQPGGGGPAAGPGRRRRAAPPPRPATESEDEDEDEEEDEEGALDSSDESASLCGGGASTDSDSAGQGAGTAAAAACGGDSEADRVVRELLQRGAESAILGKRTRGADSADGVEMELYTRAAAKKARVLQEEPPRRRARSAGPSFGGGFPFGSFFGGGFPF</sequence>
<dbReference type="InterPro" id="IPR012337">
    <property type="entry name" value="RNaseH-like_sf"/>
</dbReference>
<feature type="compositionally biased region" description="Low complexity" evidence="1">
    <location>
        <begin position="447"/>
        <end position="457"/>
    </location>
</feature>
<protein>
    <recommendedName>
        <fullName evidence="4">RNase H type-1 domain-containing protein</fullName>
    </recommendedName>
</protein>
<feature type="compositionally biased region" description="Low complexity" evidence="1">
    <location>
        <begin position="428"/>
        <end position="438"/>
    </location>
</feature>